<organism evidence="1">
    <name type="scientific">bioreactor metagenome</name>
    <dbReference type="NCBI Taxonomy" id="1076179"/>
    <lineage>
        <taxon>unclassified sequences</taxon>
        <taxon>metagenomes</taxon>
        <taxon>ecological metagenomes</taxon>
    </lineage>
</organism>
<evidence type="ECO:0000313" key="1">
    <source>
        <dbReference type="EMBL" id="MPL84536.1"/>
    </source>
</evidence>
<sequence>MIFSTKKVAEPGTYKCNSCGTIQEHNKKDEKLYPCPKCKSVKWEKMV</sequence>
<dbReference type="EMBL" id="VSSQ01000191">
    <property type="protein sequence ID" value="MPL84536.1"/>
    <property type="molecule type" value="Genomic_DNA"/>
</dbReference>
<gene>
    <name evidence="1" type="ORF">SDC9_30501</name>
</gene>
<accession>A0A644UZN7</accession>
<reference evidence="1" key="1">
    <citation type="submission" date="2019-08" db="EMBL/GenBank/DDBJ databases">
        <authorList>
            <person name="Kucharzyk K."/>
            <person name="Murdoch R.W."/>
            <person name="Higgins S."/>
            <person name="Loffler F."/>
        </authorList>
    </citation>
    <scope>NUCLEOTIDE SEQUENCE</scope>
</reference>
<comment type="caution">
    <text evidence="1">The sequence shown here is derived from an EMBL/GenBank/DDBJ whole genome shotgun (WGS) entry which is preliminary data.</text>
</comment>
<dbReference type="AlphaFoldDB" id="A0A644UZN7"/>
<proteinExistence type="predicted"/>
<protein>
    <recommendedName>
        <fullName evidence="2">Rubredoxin-like domain-containing protein</fullName>
    </recommendedName>
</protein>
<evidence type="ECO:0008006" key="2">
    <source>
        <dbReference type="Google" id="ProtNLM"/>
    </source>
</evidence>
<name>A0A644UZN7_9ZZZZ</name>